<protein>
    <submittedName>
        <fullName evidence="2">Uncharacterized protein</fullName>
    </submittedName>
</protein>
<feature type="region of interest" description="Disordered" evidence="1">
    <location>
        <begin position="14"/>
        <end position="39"/>
    </location>
</feature>
<evidence type="ECO:0000256" key="1">
    <source>
        <dbReference type="SAM" id="MobiDB-lite"/>
    </source>
</evidence>
<evidence type="ECO:0000313" key="2">
    <source>
        <dbReference type="EMBL" id="RGP72414.1"/>
    </source>
</evidence>
<dbReference type="EMBL" id="PXOG01000148">
    <property type="protein sequence ID" value="RGP72414.1"/>
    <property type="molecule type" value="Genomic_DNA"/>
</dbReference>
<accession>A0A395SIY7</accession>
<dbReference type="Proteomes" id="UP000266234">
    <property type="component" value="Unassembled WGS sequence"/>
</dbReference>
<feature type="compositionally biased region" description="Basic and acidic residues" evidence="1">
    <location>
        <begin position="97"/>
        <end position="111"/>
    </location>
</feature>
<comment type="caution">
    <text evidence="2">The sequence shown here is derived from an EMBL/GenBank/DDBJ whole genome shotgun (WGS) entry which is preliminary data.</text>
</comment>
<dbReference type="OrthoDB" id="5142879at2759"/>
<gene>
    <name evidence="2" type="ORF">FLONG3_6810</name>
</gene>
<keyword evidence="3" id="KW-1185">Reference proteome</keyword>
<reference evidence="2 3" key="1">
    <citation type="journal article" date="2018" name="PLoS Pathog.">
        <title>Evolution of structural diversity of trichothecenes, a family of toxins produced by plant pathogenic and entomopathogenic fungi.</title>
        <authorList>
            <person name="Proctor R.H."/>
            <person name="McCormick S.P."/>
            <person name="Kim H.S."/>
            <person name="Cardoza R.E."/>
            <person name="Stanley A.M."/>
            <person name="Lindo L."/>
            <person name="Kelly A."/>
            <person name="Brown D.W."/>
            <person name="Lee T."/>
            <person name="Vaughan M.M."/>
            <person name="Alexander N.J."/>
            <person name="Busman M."/>
            <person name="Gutierrez S."/>
        </authorList>
    </citation>
    <scope>NUCLEOTIDE SEQUENCE [LARGE SCALE GENOMIC DNA]</scope>
    <source>
        <strain evidence="2 3">NRRL 20695</strain>
    </source>
</reference>
<name>A0A395SIY7_9HYPO</name>
<organism evidence="2 3">
    <name type="scientific">Fusarium longipes</name>
    <dbReference type="NCBI Taxonomy" id="694270"/>
    <lineage>
        <taxon>Eukaryota</taxon>
        <taxon>Fungi</taxon>
        <taxon>Dikarya</taxon>
        <taxon>Ascomycota</taxon>
        <taxon>Pezizomycotina</taxon>
        <taxon>Sordariomycetes</taxon>
        <taxon>Hypocreomycetidae</taxon>
        <taxon>Hypocreales</taxon>
        <taxon>Nectriaceae</taxon>
        <taxon>Fusarium</taxon>
    </lineage>
</organism>
<dbReference type="AlphaFoldDB" id="A0A395SIY7"/>
<feature type="region of interest" description="Disordered" evidence="1">
    <location>
        <begin position="97"/>
        <end position="120"/>
    </location>
</feature>
<evidence type="ECO:0000313" key="3">
    <source>
        <dbReference type="Proteomes" id="UP000266234"/>
    </source>
</evidence>
<proteinExistence type="predicted"/>
<sequence>MDLLSGVGGCCSSTERVESMTRRSSSISLEDGAYKGHTSEPVKSLLSSFDLRMFEEQRGSSPEYGCTLPAPSLASSPSVVAPMEVYLRCEESHKTRMMRVSETKSQQDKSTSEPVATSPAETCSWEFIDNPTHSRDIPNIPSLQRALSPKSAIFKPLRPAGNGEELSDSDISELAISVDSKPLSDNTEAYKEAVAEYKAASKRYKFVSPALPVSLY</sequence>